<accession>A0A1C3TTE2</accession>
<dbReference type="EMBL" id="LT604072">
    <property type="protein sequence ID" value="SCB06544.1"/>
    <property type="molecule type" value="Genomic_DNA"/>
</dbReference>
<dbReference type="SUPFAM" id="SSF100950">
    <property type="entry name" value="NagB/RpiA/CoA transferase-like"/>
    <property type="match status" value="2"/>
</dbReference>
<dbReference type="Gene3D" id="3.40.1080.10">
    <property type="entry name" value="Glutaconate Coenzyme A-transferase"/>
    <property type="match status" value="1"/>
</dbReference>
<dbReference type="PANTHER" id="PTHR43293">
    <property type="entry name" value="ACETATE COA-TRANSFERASE YDIF"/>
    <property type="match status" value="1"/>
</dbReference>
<evidence type="ECO:0000313" key="1">
    <source>
        <dbReference type="EMBL" id="SCB06544.1"/>
    </source>
</evidence>
<dbReference type="Pfam" id="PF16957">
    <property type="entry name" value="Mal_decarbox_Al"/>
    <property type="match status" value="1"/>
</dbReference>
<organism evidence="1 2">
    <name type="scientific">Xanthomonas translucens pv. translucens DSM 18974</name>
    <dbReference type="NCBI Taxonomy" id="1261556"/>
    <lineage>
        <taxon>Bacteria</taxon>
        <taxon>Pseudomonadati</taxon>
        <taxon>Pseudomonadota</taxon>
        <taxon>Gammaproteobacteria</taxon>
        <taxon>Lysobacterales</taxon>
        <taxon>Lysobacteraceae</taxon>
        <taxon>Xanthomonas</taxon>
        <taxon>Xanthomonas translucens group</taxon>
    </lineage>
</organism>
<proteinExistence type="predicted"/>
<dbReference type="NCBIfam" id="TIGR01110">
    <property type="entry name" value="mdcA"/>
    <property type="match status" value="1"/>
</dbReference>
<dbReference type="AlphaFoldDB" id="A0A1C3TTE2"/>
<dbReference type="GO" id="GO:0016740">
    <property type="term" value="F:transferase activity"/>
    <property type="evidence" value="ECO:0007669"/>
    <property type="project" value="InterPro"/>
</dbReference>
<name>A0A1C3TTE2_XANCT</name>
<dbReference type="PANTHER" id="PTHR43293:SF2">
    <property type="entry name" value="MALONATE DECARBOXYLASE ALPHA SUBUNIT"/>
    <property type="match status" value="1"/>
</dbReference>
<dbReference type="Proteomes" id="UP000093071">
    <property type="component" value="Chromosome I"/>
</dbReference>
<sequence length="547" mass="60187">MPQDWNTLADNRRQRLQRAAGLARGRLVEAKDAVALLEAVIEPGDRVCVEGNNQKQADFLSQCLTEVDPARVHGLHLLQSVLALPSHLDVFERGIAQRLDFSFSGPQALRLARLVADKRIEIGAIHTYLELFGRYFVDLTPRVALVAAQAADRHGNLYTGPNTEDTPVIAEATAFKGGIVIAQVNAIVDTLPRVDIPADWVGYVVQAPRPHYIEPLFTRDPAQISEIQVLMAMMAIKCIYAEYGVDRLNHGIGFDTAAIELLLPTYAESLGLRGKICRHWALNPHPALIPAIESGFVKSVHSFGSELGMEKYIAARADVFFAGPDGSMRSNRAFAQTAGLYACDIFIGSTLQIDLQGNSSTATRDRIAGFGGAPNMGSDARGRRHGSDAWLKAGREAARPGEMPRGRKLVVQMVETFREHMAPAFVERLDAWELAERANMPLPPVMIYGDDVSHVLTEEGIANLLLCRTPEEREQAIRGVAGYTAVGLGRDKGVVENLRDRGVIRRPEDLGIRLRDASRDLLAARSVKDLVRWSGGLYAPPQRFRNW</sequence>
<dbReference type="RefSeq" id="WP_003476503.1">
    <property type="nucleotide sequence ID" value="NZ_LT604072.1"/>
</dbReference>
<protein>
    <submittedName>
        <fullName evidence="1">Alpha subunit of malonate decarboxylase</fullName>
    </submittedName>
</protein>
<evidence type="ECO:0000313" key="2">
    <source>
        <dbReference type="Proteomes" id="UP000093071"/>
    </source>
</evidence>
<gene>
    <name evidence="1" type="primary">mdcA</name>
    <name evidence="1" type="ORF">BN444_01452</name>
</gene>
<reference evidence="2" key="1">
    <citation type="submission" date="2016-07" db="EMBL/GenBank/DDBJ databases">
        <authorList>
            <person name="Jaenicke Sebastian"/>
        </authorList>
    </citation>
    <scope>NUCLEOTIDE SEQUENCE [LARGE SCALE GENOMIC DNA]</scope>
</reference>
<dbReference type="InterPro" id="IPR005777">
    <property type="entry name" value="MadA"/>
</dbReference>
<dbReference type="InterPro" id="IPR037171">
    <property type="entry name" value="NagB/RpiA_transferase-like"/>
</dbReference>
<dbReference type="PATRIC" id="fig|1261556.5.peg.4033"/>